<evidence type="ECO:0000313" key="2">
    <source>
        <dbReference type="EMBL" id="SDN19422.1"/>
    </source>
</evidence>
<feature type="coiled-coil region" evidence="1">
    <location>
        <begin position="83"/>
        <end position="110"/>
    </location>
</feature>
<proteinExistence type="predicted"/>
<protein>
    <submittedName>
        <fullName evidence="2">Uncharacterized protein</fullName>
    </submittedName>
</protein>
<sequence length="119" mass="12960">MPMGYMILPLAVVLVAALIVLGLVVAERYPVATWRDRLRELAGVAREKEEHVTVVPQEARLEDLMTRDDSAVYVGTESFSGLVDVVEKAMDTAESKAAEVRRSKAAAQARRAQAAAAQH</sequence>
<dbReference type="AlphaFoldDB" id="A0A1G9ZDG4"/>
<gene>
    <name evidence="2" type="ORF">SAMN05216355_101151</name>
</gene>
<dbReference type="STRING" id="332524.SAMN04487766_103150"/>
<dbReference type="EMBL" id="FNIM01000001">
    <property type="protein sequence ID" value="SDN19422.1"/>
    <property type="molecule type" value="Genomic_DNA"/>
</dbReference>
<evidence type="ECO:0000313" key="3">
    <source>
        <dbReference type="Proteomes" id="UP000198541"/>
    </source>
</evidence>
<dbReference type="Proteomes" id="UP000198541">
    <property type="component" value="Unassembled WGS sequence"/>
</dbReference>
<evidence type="ECO:0000256" key="1">
    <source>
        <dbReference type="SAM" id="Coils"/>
    </source>
</evidence>
<accession>A0A1G9ZDG4</accession>
<organism evidence="2 3">
    <name type="scientific">Actinomyces ruminicola</name>
    <dbReference type="NCBI Taxonomy" id="332524"/>
    <lineage>
        <taxon>Bacteria</taxon>
        <taxon>Bacillati</taxon>
        <taxon>Actinomycetota</taxon>
        <taxon>Actinomycetes</taxon>
        <taxon>Actinomycetales</taxon>
        <taxon>Actinomycetaceae</taxon>
        <taxon>Actinomyces</taxon>
    </lineage>
</organism>
<keyword evidence="3" id="KW-1185">Reference proteome</keyword>
<keyword evidence="1" id="KW-0175">Coiled coil</keyword>
<name>A0A1G9ZDG4_9ACTO</name>
<reference evidence="3" key="1">
    <citation type="submission" date="2016-10" db="EMBL/GenBank/DDBJ databases">
        <authorList>
            <person name="Varghese N."/>
            <person name="Submissions S."/>
        </authorList>
    </citation>
    <scope>NUCLEOTIDE SEQUENCE [LARGE SCALE GENOMIC DNA]</scope>
    <source>
        <strain evidence="3">DSM 27982</strain>
    </source>
</reference>